<evidence type="ECO:0000313" key="6">
    <source>
        <dbReference type="Proteomes" id="UP001187471"/>
    </source>
</evidence>
<dbReference type="Pfam" id="PF00931">
    <property type="entry name" value="NB-ARC"/>
    <property type="match status" value="1"/>
</dbReference>
<evidence type="ECO:0008006" key="7">
    <source>
        <dbReference type="Google" id="ProtNLM"/>
    </source>
</evidence>
<dbReference type="InterPro" id="IPR058192">
    <property type="entry name" value="WHD_ROQ1-like"/>
</dbReference>
<dbReference type="InterPro" id="IPR044974">
    <property type="entry name" value="Disease_R_plants"/>
</dbReference>
<evidence type="ECO:0000313" key="5">
    <source>
        <dbReference type="EMBL" id="KAK2973596.1"/>
    </source>
</evidence>
<proteinExistence type="predicted"/>
<feature type="domain" description="NB-ARC" evidence="3">
    <location>
        <begin position="4"/>
        <end position="173"/>
    </location>
</feature>
<dbReference type="InterPro" id="IPR042197">
    <property type="entry name" value="Apaf_helical"/>
</dbReference>
<dbReference type="Pfam" id="PF23282">
    <property type="entry name" value="WHD_ROQ1"/>
    <property type="match status" value="1"/>
</dbReference>
<dbReference type="Gene3D" id="3.80.10.10">
    <property type="entry name" value="Ribonuclease Inhibitor"/>
    <property type="match status" value="2"/>
</dbReference>
<dbReference type="InterPro" id="IPR032675">
    <property type="entry name" value="LRR_dom_sf"/>
</dbReference>
<accession>A0AA88R108</accession>
<dbReference type="InterPro" id="IPR036390">
    <property type="entry name" value="WH_DNA-bd_sf"/>
</dbReference>
<gene>
    <name evidence="5" type="ORF">RJ640_003118</name>
</gene>
<name>A0AA88R108_9ASTE</name>
<evidence type="ECO:0000256" key="2">
    <source>
        <dbReference type="ARBA" id="ARBA00022737"/>
    </source>
</evidence>
<organism evidence="5 6">
    <name type="scientific">Escallonia rubra</name>
    <dbReference type="NCBI Taxonomy" id="112253"/>
    <lineage>
        <taxon>Eukaryota</taxon>
        <taxon>Viridiplantae</taxon>
        <taxon>Streptophyta</taxon>
        <taxon>Embryophyta</taxon>
        <taxon>Tracheophyta</taxon>
        <taxon>Spermatophyta</taxon>
        <taxon>Magnoliopsida</taxon>
        <taxon>eudicotyledons</taxon>
        <taxon>Gunneridae</taxon>
        <taxon>Pentapetalae</taxon>
        <taxon>asterids</taxon>
        <taxon>campanulids</taxon>
        <taxon>Escalloniales</taxon>
        <taxon>Escalloniaceae</taxon>
        <taxon>Escallonia</taxon>
    </lineage>
</organism>
<sequence length="1018" mass="116009">MDSRVKDINSWLQDGSPKADIMVLCGMGGIGKTTIARYVFNLNFNRFDRSSFLANIRESFEKPDGLISLQRQLLADISRRKKIEIFSVDDGINKIKLSMSDKRVLLVFDDVDQKEQLQAILGMQNWFVGSSKVIITTRHVRLLRANDSKYEIHNVDKLDSNESLELFSRHAFGHNRPNEPFVQLSKNVVRRCEGLPLALEILGSSLYGRSIDLWQSAVEKLEAIPNNQILRKLKISYDSLEDDHDRNLFLDVACFFVGEDKDHMVTILDECEVHTRIGVQNLTDRCLLRVDGYNKIMMHQMLRDMGREIIRKESPKDPGRRSRLWHHKDSFSVLKNNSVRKWNSCVCIDFNDLHYPNLLFIYLHSILQAKVELEIEGLALDMHMLKRDKTVFCINRTRPGGFGFFSWPVANSTCNNFDEMDLKADAFPRMCKLRLLHINYLHLTGDFKGFPKEIKWLRWHGCPLEYIPSDFPLESLVAIDMSYSNLKTGWCGTKSLECLKIVDLGNCQGLTSTPDFSILPILERLILKKCSRLIEVHASIGNLENSLLYLNLEDCISLSKLPREIGELKVPHTLIISGCSTLAEFPIEIERLQALQVFHADRIAMGTIHPTTLVDTSWHAFIRMRTWVSKPRKTPELSWASLPCSLVNLSLAGCNLFDDAFPSELGNLLSLQNLNLSWNPISCVPTCIKGLTRLQRLNLEHCPRLQSVTGIRVLEHINLYNCTALQKYESQTPSCNIVECNNLVEMTLCFELIPIDDTRVAFVKYQLEPMNNIEMITYHSTTKTARKGPIQVLFEGCGLLSTFYPGSQVPAWFSTKIRGSSLSFTVPSSPHTITGGICMCLVCFVYSMKEQDEEEFYAILSNETKDLKLIYGPTCDGHPKPNEDMSWVSYWMLENEKLEAGDELTIFLLSTKAVEVREIGFHLMDLDVREEADGVEVNQPANPSSDPYPENFVRRSGSTRLFGQGTIRNTVKDLLKDVGVTWDPCQAEFQFCSLPASHAHWSVGDQNLELVIDMFSSR</sequence>
<feature type="domain" description="Disease resistance protein Roq1-like winged-helix" evidence="4">
    <location>
        <begin position="244"/>
        <end position="314"/>
    </location>
</feature>
<dbReference type="PANTHER" id="PTHR11017">
    <property type="entry name" value="LEUCINE-RICH REPEAT-CONTAINING PROTEIN"/>
    <property type="match status" value="1"/>
</dbReference>
<reference evidence="5" key="1">
    <citation type="submission" date="2022-12" db="EMBL/GenBank/DDBJ databases">
        <title>Draft genome assemblies for two species of Escallonia (Escalloniales).</title>
        <authorList>
            <person name="Chanderbali A."/>
            <person name="Dervinis C."/>
            <person name="Anghel I."/>
            <person name="Soltis D."/>
            <person name="Soltis P."/>
            <person name="Zapata F."/>
        </authorList>
    </citation>
    <scope>NUCLEOTIDE SEQUENCE</scope>
    <source>
        <strain evidence="5">UCBG92.1500</strain>
        <tissue evidence="5">Leaf</tissue>
    </source>
</reference>
<dbReference type="EMBL" id="JAVXUO010002396">
    <property type="protein sequence ID" value="KAK2973596.1"/>
    <property type="molecule type" value="Genomic_DNA"/>
</dbReference>
<keyword evidence="6" id="KW-1185">Reference proteome</keyword>
<dbReference type="InterPro" id="IPR002182">
    <property type="entry name" value="NB-ARC"/>
</dbReference>
<dbReference type="Gene3D" id="1.10.8.430">
    <property type="entry name" value="Helical domain of apoptotic protease-activating factors"/>
    <property type="match status" value="1"/>
</dbReference>
<dbReference type="InterPro" id="IPR027417">
    <property type="entry name" value="P-loop_NTPase"/>
</dbReference>
<evidence type="ECO:0000259" key="4">
    <source>
        <dbReference type="Pfam" id="PF23282"/>
    </source>
</evidence>
<dbReference type="Gene3D" id="3.40.50.300">
    <property type="entry name" value="P-loop containing nucleotide triphosphate hydrolases"/>
    <property type="match status" value="1"/>
</dbReference>
<keyword evidence="2" id="KW-0677">Repeat</keyword>
<dbReference type="GO" id="GO:0043531">
    <property type="term" value="F:ADP binding"/>
    <property type="evidence" value="ECO:0007669"/>
    <property type="project" value="InterPro"/>
</dbReference>
<dbReference type="SUPFAM" id="SSF46785">
    <property type="entry name" value="Winged helix' DNA-binding domain"/>
    <property type="match status" value="1"/>
</dbReference>
<dbReference type="PANTHER" id="PTHR11017:SF305">
    <property type="entry name" value="TMV RESISTANCE PROTEIN N-LIKE"/>
    <property type="match status" value="1"/>
</dbReference>
<dbReference type="SUPFAM" id="SSF52540">
    <property type="entry name" value="P-loop containing nucleoside triphosphate hydrolases"/>
    <property type="match status" value="1"/>
</dbReference>
<protein>
    <recommendedName>
        <fullName evidence="7">TMV resistance protein N</fullName>
    </recommendedName>
</protein>
<keyword evidence="1" id="KW-0433">Leucine-rich repeat</keyword>
<evidence type="ECO:0000256" key="1">
    <source>
        <dbReference type="ARBA" id="ARBA00022614"/>
    </source>
</evidence>
<comment type="caution">
    <text evidence="5">The sequence shown here is derived from an EMBL/GenBank/DDBJ whole genome shotgun (WGS) entry which is preliminary data.</text>
</comment>
<dbReference type="AlphaFoldDB" id="A0AA88R108"/>
<dbReference type="GO" id="GO:0006952">
    <property type="term" value="P:defense response"/>
    <property type="evidence" value="ECO:0007669"/>
    <property type="project" value="InterPro"/>
</dbReference>
<dbReference type="PRINTS" id="PR00364">
    <property type="entry name" value="DISEASERSIST"/>
</dbReference>
<dbReference type="SUPFAM" id="SSF52058">
    <property type="entry name" value="L domain-like"/>
    <property type="match status" value="1"/>
</dbReference>
<dbReference type="Proteomes" id="UP001187471">
    <property type="component" value="Unassembled WGS sequence"/>
</dbReference>
<evidence type="ECO:0000259" key="3">
    <source>
        <dbReference type="Pfam" id="PF00931"/>
    </source>
</evidence>